<proteinExistence type="predicted"/>
<gene>
    <name evidence="2" type="ORF">HELGO_WM2205</name>
</gene>
<sequence>MKTKLSTLSIMTALLVAGNVAYAQNDANEGTNYQITTRLDSYTRPITFTPTKATPVNGAISENIMTTTQNILNKEAHFLKKGMVKPIGEEQFSAWEAVSDEGGAGHPQTAPNPLTYYATGSASSLLTQVERSIQIMGLDVEEVKVESEIFFRWSDIMTDKWTGYTDKVVSNILIKSNESPEKIKALKTMAINAWAVGEGLANKSTIDVGIEVNTDDWAGLTPHAGKVGTPISKDNGLSISNVTPDLNNVLTTIKVKEDLSVDMHNFPSSMAFSEIAIAESANDITRPYLHKVRAKSLTENYKTWELYTDDSRGYKGIDKAPTSRDYFTLGTSFCLMSQLTASKGYFHKKGVDIKNYRVEHQFNYQQDNFMTPTANGHLDEVITKVIVTTDAPKEKAINYAKQALSMCFAGEGIQNETEMETSVYLNGKIVK</sequence>
<dbReference type="SUPFAM" id="SSF82784">
    <property type="entry name" value="OsmC-like"/>
    <property type="match status" value="2"/>
</dbReference>
<reference evidence="2" key="1">
    <citation type="submission" date="2020-01" db="EMBL/GenBank/DDBJ databases">
        <authorList>
            <person name="Meier V. D."/>
            <person name="Meier V D."/>
        </authorList>
    </citation>
    <scope>NUCLEOTIDE SEQUENCE</scope>
    <source>
        <strain evidence="2">HLG_WM_MAG_04</strain>
    </source>
</reference>
<evidence type="ECO:0000313" key="2">
    <source>
        <dbReference type="EMBL" id="CAA6803068.1"/>
    </source>
</evidence>
<name>A0A6S6SJR7_9BACT</name>
<dbReference type="EMBL" id="CACVAX010000006">
    <property type="protein sequence ID" value="CAA6803068.1"/>
    <property type="molecule type" value="Genomic_DNA"/>
</dbReference>
<dbReference type="Gene3D" id="3.30.300.20">
    <property type="match status" value="2"/>
</dbReference>
<dbReference type="AlphaFoldDB" id="A0A6S6SJR7"/>
<organism evidence="2">
    <name type="scientific">uncultured Sulfurovum sp</name>
    <dbReference type="NCBI Taxonomy" id="269237"/>
    <lineage>
        <taxon>Bacteria</taxon>
        <taxon>Pseudomonadati</taxon>
        <taxon>Campylobacterota</taxon>
        <taxon>Epsilonproteobacteria</taxon>
        <taxon>Campylobacterales</taxon>
        <taxon>Sulfurovaceae</taxon>
        <taxon>Sulfurovum</taxon>
        <taxon>environmental samples</taxon>
    </lineage>
</organism>
<protein>
    <recommendedName>
        <fullName evidence="3">OsmC-like protein</fullName>
    </recommendedName>
</protein>
<keyword evidence="1" id="KW-0732">Signal</keyword>
<dbReference type="InterPro" id="IPR036102">
    <property type="entry name" value="OsmC/Ohrsf"/>
</dbReference>
<dbReference type="InterPro" id="IPR015946">
    <property type="entry name" value="KH_dom-like_a/b"/>
</dbReference>
<accession>A0A6S6SJR7</accession>
<evidence type="ECO:0000256" key="1">
    <source>
        <dbReference type="SAM" id="SignalP"/>
    </source>
</evidence>
<evidence type="ECO:0008006" key="3">
    <source>
        <dbReference type="Google" id="ProtNLM"/>
    </source>
</evidence>
<feature type="signal peptide" evidence="1">
    <location>
        <begin position="1"/>
        <end position="23"/>
    </location>
</feature>
<feature type="chain" id="PRO_5028057138" description="OsmC-like protein" evidence="1">
    <location>
        <begin position="24"/>
        <end position="431"/>
    </location>
</feature>